<dbReference type="SUPFAM" id="SSF55785">
    <property type="entry name" value="PYP-like sensor domain (PAS domain)"/>
    <property type="match status" value="2"/>
</dbReference>
<keyword evidence="5 6" id="KW-0807">Transducer</keyword>
<dbReference type="InterPro" id="IPR001610">
    <property type="entry name" value="PAC"/>
</dbReference>
<evidence type="ECO:0000256" key="5">
    <source>
        <dbReference type="ARBA" id="ARBA00023224"/>
    </source>
</evidence>
<comment type="caution">
    <text evidence="10">The sequence shown here is derived from an EMBL/GenBank/DDBJ whole genome shotgun (WGS) entry which is preliminary data.</text>
</comment>
<evidence type="ECO:0000259" key="9">
    <source>
        <dbReference type="PROSITE" id="PS50113"/>
    </source>
</evidence>
<dbReference type="PROSITE" id="PS50112">
    <property type="entry name" value="PAS"/>
    <property type="match status" value="1"/>
</dbReference>
<dbReference type="Pfam" id="PF08447">
    <property type="entry name" value="PAS_3"/>
    <property type="match status" value="1"/>
</dbReference>
<dbReference type="NCBIfam" id="TIGR00229">
    <property type="entry name" value="sensory_box"/>
    <property type="match status" value="2"/>
</dbReference>
<dbReference type="GO" id="GO:0006935">
    <property type="term" value="P:chemotaxis"/>
    <property type="evidence" value="ECO:0007669"/>
    <property type="project" value="UniProtKB-ARBA"/>
</dbReference>
<dbReference type="InterPro" id="IPR035965">
    <property type="entry name" value="PAS-like_dom_sf"/>
</dbReference>
<dbReference type="PANTHER" id="PTHR32089">
    <property type="entry name" value="METHYL-ACCEPTING CHEMOTAXIS PROTEIN MCPB"/>
    <property type="match status" value="1"/>
</dbReference>
<dbReference type="InterPro" id="IPR000014">
    <property type="entry name" value="PAS"/>
</dbReference>
<dbReference type="EMBL" id="PXNP01000030">
    <property type="protein sequence ID" value="PSF09698.1"/>
    <property type="molecule type" value="Genomic_DNA"/>
</dbReference>
<protein>
    <submittedName>
        <fullName evidence="10">Chemotaxis protein</fullName>
    </submittedName>
</protein>
<dbReference type="PROSITE" id="PS50113">
    <property type="entry name" value="PAC"/>
    <property type="match status" value="1"/>
</dbReference>
<evidence type="ECO:0000256" key="3">
    <source>
        <dbReference type="ARBA" id="ARBA00022989"/>
    </source>
</evidence>
<dbReference type="InterPro" id="IPR004089">
    <property type="entry name" value="MCPsignal_dom"/>
</dbReference>
<dbReference type="Proteomes" id="UP000239866">
    <property type="component" value="Unassembled WGS sequence"/>
</dbReference>
<gene>
    <name evidence="10" type="ORF">C7H09_07680</name>
</gene>
<dbReference type="Pfam" id="PF13426">
    <property type="entry name" value="PAS_9"/>
    <property type="match status" value="1"/>
</dbReference>
<dbReference type="GO" id="GO:0016020">
    <property type="term" value="C:membrane"/>
    <property type="evidence" value="ECO:0007669"/>
    <property type="project" value="UniProtKB-SubCell"/>
</dbReference>
<dbReference type="SMART" id="SM00283">
    <property type="entry name" value="MA"/>
    <property type="match status" value="1"/>
</dbReference>
<proteinExistence type="predicted"/>
<evidence type="ECO:0000256" key="1">
    <source>
        <dbReference type="ARBA" id="ARBA00004370"/>
    </source>
</evidence>
<dbReference type="InterPro" id="IPR000700">
    <property type="entry name" value="PAS-assoc_C"/>
</dbReference>
<dbReference type="SMART" id="SM00091">
    <property type="entry name" value="PAS"/>
    <property type="match status" value="2"/>
</dbReference>
<reference evidence="10 11" key="1">
    <citation type="submission" date="2018-03" db="EMBL/GenBank/DDBJ databases">
        <title>Marinobacter brunus sp. nov., a marine bacterium of Gamma-proteobacteria isolated from the surface seawater of the South China Sea.</title>
        <authorList>
            <person name="Cheng H."/>
            <person name="Wu Y.-H."/>
            <person name="Xamxidin M."/>
            <person name="Xu X.-W."/>
        </authorList>
    </citation>
    <scope>NUCLEOTIDE SEQUENCE [LARGE SCALE GENOMIC DNA]</scope>
    <source>
        <strain evidence="10 11">NH169-3</strain>
    </source>
</reference>
<dbReference type="CDD" id="cd11386">
    <property type="entry name" value="MCP_signal"/>
    <property type="match status" value="1"/>
</dbReference>
<feature type="domain" description="PAS" evidence="8">
    <location>
        <begin position="138"/>
        <end position="185"/>
    </location>
</feature>
<dbReference type="Gene3D" id="1.10.287.950">
    <property type="entry name" value="Methyl-accepting chemotaxis protein"/>
    <property type="match status" value="1"/>
</dbReference>
<dbReference type="RefSeq" id="WP_106761997.1">
    <property type="nucleotide sequence ID" value="NZ_PXNP01000030.1"/>
</dbReference>
<accession>A0A2T1KI53</accession>
<keyword evidence="2" id="KW-0812">Transmembrane</keyword>
<feature type="domain" description="Methyl-accepting transducer" evidence="7">
    <location>
        <begin position="238"/>
        <end position="438"/>
    </location>
</feature>
<dbReference type="PANTHER" id="PTHR32089:SF112">
    <property type="entry name" value="LYSOZYME-LIKE PROTEIN-RELATED"/>
    <property type="match status" value="1"/>
</dbReference>
<name>A0A2T1KI53_9GAMM</name>
<feature type="domain" description="PAC" evidence="9">
    <location>
        <begin position="214"/>
        <end position="266"/>
    </location>
</feature>
<dbReference type="SUPFAM" id="SSF58104">
    <property type="entry name" value="Methyl-accepting chemotaxis protein (MCP) signaling domain"/>
    <property type="match status" value="1"/>
</dbReference>
<evidence type="ECO:0000256" key="4">
    <source>
        <dbReference type="ARBA" id="ARBA00023136"/>
    </source>
</evidence>
<dbReference type="CDD" id="cd00130">
    <property type="entry name" value="PAS"/>
    <property type="match status" value="1"/>
</dbReference>
<keyword evidence="11" id="KW-1185">Reference proteome</keyword>
<dbReference type="SMART" id="SM00086">
    <property type="entry name" value="PAC"/>
    <property type="match status" value="2"/>
</dbReference>
<evidence type="ECO:0000256" key="2">
    <source>
        <dbReference type="ARBA" id="ARBA00022692"/>
    </source>
</evidence>
<keyword evidence="4" id="KW-0472">Membrane</keyword>
<evidence type="ECO:0000313" key="10">
    <source>
        <dbReference type="EMBL" id="PSF09698.1"/>
    </source>
</evidence>
<dbReference type="InterPro" id="IPR013655">
    <property type="entry name" value="PAS_fold_3"/>
</dbReference>
<evidence type="ECO:0000313" key="11">
    <source>
        <dbReference type="Proteomes" id="UP000239866"/>
    </source>
</evidence>
<dbReference type="PROSITE" id="PS50111">
    <property type="entry name" value="CHEMOTAXIS_TRANSDUC_2"/>
    <property type="match status" value="1"/>
</dbReference>
<sequence length="438" mass="48923">MFGKKLQQENTGLKEELFMLQQLVDDVGAELMTLELNSDCAILSYNEKFQTAFGPGHEQVVGQHPRDLVPGSLRKTEHFRLMMSALDKARVWSGAWQVQNQDGKHLWFRATVCPIKTSGGRLDHITIFANNLTKTIDASANYENLIKAMQRSMAVIEFDLDGTVLFANKLFLQSTGYSLDEVKGKHHRIFCAPEEYKSPDYHAFWERLRQGEFVADRFRRLDKSGREVWLEASYNPIQNSRNELYKIVKFATVITEQVHHEREVANAASVAYDTSQATDASARRGIEVMQDTANVMQQLAQQMNDAVAGISDLDQQSQQITTIIQSISGIADQTNLLALNAAIEAARAGEQGRGFAVVADEVRQLASRTSAATEEIVAVVQQNQQLTSKAVHTIEASKAQAEAVRNLVHEADEVINGIQTASREVVEAVSRFADRLER</sequence>
<dbReference type="OrthoDB" id="9765776at2"/>
<organism evidence="10 11">
    <name type="scientific">Marinobacter fuscus</name>
    <dbReference type="NCBI Taxonomy" id="2109942"/>
    <lineage>
        <taxon>Bacteria</taxon>
        <taxon>Pseudomonadati</taxon>
        <taxon>Pseudomonadota</taxon>
        <taxon>Gammaproteobacteria</taxon>
        <taxon>Pseudomonadales</taxon>
        <taxon>Marinobacteraceae</taxon>
        <taxon>Marinobacter</taxon>
    </lineage>
</organism>
<dbReference type="GO" id="GO:0007165">
    <property type="term" value="P:signal transduction"/>
    <property type="evidence" value="ECO:0007669"/>
    <property type="project" value="UniProtKB-KW"/>
</dbReference>
<dbReference type="Gene3D" id="3.30.450.20">
    <property type="entry name" value="PAS domain"/>
    <property type="match status" value="2"/>
</dbReference>
<evidence type="ECO:0000259" key="8">
    <source>
        <dbReference type="PROSITE" id="PS50112"/>
    </source>
</evidence>
<keyword evidence="3" id="KW-1133">Transmembrane helix</keyword>
<dbReference type="AlphaFoldDB" id="A0A2T1KI53"/>
<comment type="subcellular location">
    <subcellularLocation>
        <location evidence="1">Membrane</location>
    </subcellularLocation>
</comment>
<evidence type="ECO:0000256" key="6">
    <source>
        <dbReference type="PROSITE-ProRule" id="PRU00284"/>
    </source>
</evidence>
<dbReference type="Pfam" id="PF00015">
    <property type="entry name" value="MCPsignal"/>
    <property type="match status" value="1"/>
</dbReference>
<evidence type="ECO:0000259" key="7">
    <source>
        <dbReference type="PROSITE" id="PS50111"/>
    </source>
</evidence>